<proteinExistence type="inferred from homology"/>
<dbReference type="InterPro" id="IPR013705">
    <property type="entry name" value="Sterol_MeTrfase_C"/>
</dbReference>
<sequence length="332" mass="36761">MVNPSKTVGTSDAWNDGRSKSRVANYTGFWEKNAAHDGEDHKNNRVDNYNDVVNGYYDGVTELFEYGWGQSFHFSRFYKGEAFMQSLARHEHHLALKMNLKPGMRVLDVGCGVGGPAREIATFADVHVVGVNINDFQIGRARKYTERAGLSSQVEFVKGDFMSLSALFGECSFDAGEFDSVYGEIKKVLKPGGIFGLYEWCMTENYDPANPKHKEIAHGIEVGDGIPEMRTVTQLLGALTNVGFDILNHEDLAARPDPVPWYYPLEGDFWKAQTIWDYITVLRISQGGQAITQVAVKMLEMVGLVPKGTYACGEALNTASIALVRGGQHKAC</sequence>
<dbReference type="PANTHER" id="PTHR44068:SF1">
    <property type="entry name" value="HYPOTHETICAL LOC100005854"/>
    <property type="match status" value="1"/>
</dbReference>
<protein>
    <submittedName>
        <fullName evidence="5">Sterol 24-C-methyltransferase</fullName>
    </submittedName>
</protein>
<evidence type="ECO:0000313" key="6">
    <source>
        <dbReference type="Proteomes" id="UP000383932"/>
    </source>
</evidence>
<dbReference type="PROSITE" id="PS51685">
    <property type="entry name" value="SAM_MT_ERG6_SMT"/>
    <property type="match status" value="1"/>
</dbReference>
<accession>A0A5N5QF22</accession>
<dbReference type="InterPro" id="IPR030384">
    <property type="entry name" value="MeTrfase_SMT"/>
</dbReference>
<evidence type="ECO:0000256" key="3">
    <source>
        <dbReference type="PROSITE-ProRule" id="PRU01022"/>
    </source>
</evidence>
<evidence type="ECO:0000256" key="1">
    <source>
        <dbReference type="ARBA" id="ARBA00022679"/>
    </source>
</evidence>
<organism evidence="5 6">
    <name type="scientific">Ceratobasidium theobromae</name>
    <dbReference type="NCBI Taxonomy" id="1582974"/>
    <lineage>
        <taxon>Eukaryota</taxon>
        <taxon>Fungi</taxon>
        <taxon>Dikarya</taxon>
        <taxon>Basidiomycota</taxon>
        <taxon>Agaricomycotina</taxon>
        <taxon>Agaricomycetes</taxon>
        <taxon>Cantharellales</taxon>
        <taxon>Ceratobasidiaceae</taxon>
        <taxon>Ceratobasidium</taxon>
    </lineage>
</organism>
<dbReference type="EMBL" id="SSOP01000218">
    <property type="protein sequence ID" value="KAB5589897.1"/>
    <property type="molecule type" value="Genomic_DNA"/>
</dbReference>
<dbReference type="GO" id="GO:0032259">
    <property type="term" value="P:methylation"/>
    <property type="evidence" value="ECO:0007669"/>
    <property type="project" value="UniProtKB-KW"/>
</dbReference>
<dbReference type="CDD" id="cd02440">
    <property type="entry name" value="AdoMet_MTases"/>
    <property type="match status" value="1"/>
</dbReference>
<dbReference type="GO" id="GO:0003838">
    <property type="term" value="F:sterol 24-C-methyltransferase activity"/>
    <property type="evidence" value="ECO:0007669"/>
    <property type="project" value="TreeGrafter"/>
</dbReference>
<dbReference type="OrthoDB" id="4310724at2759"/>
<comment type="caution">
    <text evidence="5">The sequence shown here is derived from an EMBL/GenBank/DDBJ whole genome shotgun (WGS) entry which is preliminary data.</text>
</comment>
<dbReference type="Proteomes" id="UP000383932">
    <property type="component" value="Unassembled WGS sequence"/>
</dbReference>
<comment type="similarity">
    <text evidence="2 3">Belongs to the class I-like SAM-binding methyltransferase superfamily. Erg6/SMT family.</text>
</comment>
<dbReference type="SUPFAM" id="SSF53335">
    <property type="entry name" value="S-adenosyl-L-methionine-dependent methyltransferases"/>
    <property type="match status" value="1"/>
</dbReference>
<dbReference type="InterPro" id="IPR029063">
    <property type="entry name" value="SAM-dependent_MTases_sf"/>
</dbReference>
<keyword evidence="3 5" id="KW-0489">Methyltransferase</keyword>
<dbReference type="GO" id="GO:0005783">
    <property type="term" value="C:endoplasmic reticulum"/>
    <property type="evidence" value="ECO:0007669"/>
    <property type="project" value="TreeGrafter"/>
</dbReference>
<feature type="domain" description="SAM-dependent methyltransferase Erg6/SMT-type" evidence="4">
    <location>
        <begin position="56"/>
        <end position="332"/>
    </location>
</feature>
<dbReference type="PANTHER" id="PTHR44068">
    <property type="entry name" value="ZGC:194242"/>
    <property type="match status" value="1"/>
</dbReference>
<dbReference type="Gene3D" id="3.40.50.150">
    <property type="entry name" value="Vaccinia Virus protein VP39"/>
    <property type="match status" value="1"/>
</dbReference>
<reference evidence="5 6" key="1">
    <citation type="journal article" date="2019" name="Fungal Biol. Biotechnol.">
        <title>Draft genome sequence of fastidious pathogen Ceratobasidium theobromae, which causes vascular-streak dieback in Theobroma cacao.</title>
        <authorList>
            <person name="Ali S.S."/>
            <person name="Asman A."/>
            <person name="Shao J."/>
            <person name="Firmansyah A.P."/>
            <person name="Susilo A.W."/>
            <person name="Rosmana A."/>
            <person name="McMahon P."/>
            <person name="Junaid M."/>
            <person name="Guest D."/>
            <person name="Kheng T.Y."/>
            <person name="Meinhardt L.W."/>
            <person name="Bailey B.A."/>
        </authorList>
    </citation>
    <scope>NUCLEOTIDE SEQUENCE [LARGE SCALE GENOMIC DNA]</scope>
    <source>
        <strain evidence="5 6">CT2</strain>
    </source>
</reference>
<evidence type="ECO:0000256" key="2">
    <source>
        <dbReference type="ARBA" id="ARBA00038188"/>
    </source>
</evidence>
<evidence type="ECO:0000313" key="5">
    <source>
        <dbReference type="EMBL" id="KAB5589897.1"/>
    </source>
</evidence>
<dbReference type="Pfam" id="PF08498">
    <property type="entry name" value="Sterol_MT_C"/>
    <property type="match status" value="1"/>
</dbReference>
<evidence type="ECO:0000259" key="4">
    <source>
        <dbReference type="PROSITE" id="PS51685"/>
    </source>
</evidence>
<dbReference type="InterPro" id="IPR050447">
    <property type="entry name" value="Erg6_SMT_methyltransf"/>
</dbReference>
<gene>
    <name evidence="5" type="ORF">CTheo_6661</name>
</gene>
<keyword evidence="3" id="KW-0949">S-adenosyl-L-methionine</keyword>
<keyword evidence="6" id="KW-1185">Reference proteome</keyword>
<dbReference type="AlphaFoldDB" id="A0A5N5QF22"/>
<dbReference type="Pfam" id="PF13847">
    <property type="entry name" value="Methyltransf_31"/>
    <property type="match status" value="1"/>
</dbReference>
<name>A0A5N5QF22_9AGAM</name>
<keyword evidence="1 3" id="KW-0808">Transferase</keyword>
<dbReference type="GO" id="GO:0006696">
    <property type="term" value="P:ergosterol biosynthetic process"/>
    <property type="evidence" value="ECO:0007669"/>
    <property type="project" value="TreeGrafter"/>
</dbReference>
<dbReference type="InterPro" id="IPR025714">
    <property type="entry name" value="Methyltranfer_dom"/>
</dbReference>